<evidence type="ECO:0000313" key="1">
    <source>
        <dbReference type="EMBL" id="RVT38498.1"/>
    </source>
</evidence>
<gene>
    <name evidence="1" type="ORF">ENE74_17535</name>
</gene>
<organism evidence="1 2">
    <name type="scientific">Sphingobium algorifonticola</name>
    <dbReference type="NCBI Taxonomy" id="2008318"/>
    <lineage>
        <taxon>Bacteria</taxon>
        <taxon>Pseudomonadati</taxon>
        <taxon>Pseudomonadota</taxon>
        <taxon>Alphaproteobacteria</taxon>
        <taxon>Sphingomonadales</taxon>
        <taxon>Sphingomonadaceae</taxon>
        <taxon>Sphingobium</taxon>
    </lineage>
</organism>
<keyword evidence="1" id="KW-0067">ATP-binding</keyword>
<evidence type="ECO:0000313" key="2">
    <source>
        <dbReference type="Proteomes" id="UP000282977"/>
    </source>
</evidence>
<proteinExistence type="predicted"/>
<dbReference type="Gene3D" id="3.40.50.300">
    <property type="entry name" value="P-loop containing nucleotide triphosphate hydrolases"/>
    <property type="match status" value="1"/>
</dbReference>
<reference evidence="1 2" key="1">
    <citation type="submission" date="2019-01" db="EMBL/GenBank/DDBJ databases">
        <authorList>
            <person name="Chen W.-M."/>
        </authorList>
    </citation>
    <scope>NUCLEOTIDE SEQUENCE [LARGE SCALE GENOMIC DNA]</scope>
    <source>
        <strain evidence="1 2">TLA-22</strain>
    </source>
</reference>
<dbReference type="Proteomes" id="UP000282977">
    <property type="component" value="Unassembled WGS sequence"/>
</dbReference>
<protein>
    <submittedName>
        <fullName evidence="1">ATP-binding protein</fullName>
    </submittedName>
</protein>
<dbReference type="OrthoDB" id="856045at2"/>
<keyword evidence="2" id="KW-1185">Reference proteome</keyword>
<sequence length="1110" mass="120461">MTAMLADRVSVLRRFRRSVRVGADTGAAEIEGFVCTATAAQALETTIDHVATLGHTAFTWTGPYGCGKSTLAVVLAAALGKPGKAREQAMAALPEGLRNRLPQAMRWSRPGWRVIPVVGRRADAATVIAEALSKPPARPDETVGALIALAASEPCGVLLIIDEMGKLLEHAATEGGDAYFFQELAEAAARSEGRLVVIGVLHQAFDDYAYRLARETRDDWLKIQGRFVDIPLSPTAEEQVELLSRAIVAQPPADCFAIDTVAAVLSRGGQQTTAAERLLRCWPLNPVVACLLGPLSRRRFGQNQRSIFGFLGSAEPFGFQDFLKSTEATSKRLYDATWLWSYLRANLEPSILASPDGHRWSIAVDAVERVEERGADEMEIAVLKTVALLDLFRERSGLSASLELVAAALQLPMVAVSGALDSLTRRSAIVFRRHLGAYAIYAGSDFDIEAAMDEVRTEMLACDYSRLRATGVLTPILAKREYHETGAMRWFDVDVATLEQAEQRVASFRPGDGAAGLFLLLINEAGDNAARVRRLTDRLADQIGDRPVAFGLSADSYMLRELSHELVALERVQATRPELKGDAVARREVAMRLARVAGELEDRLRSGLSSTSWRVPTVSTEELRMSGPAGLSAIASKMAAALYPQAPRIKNELVNRSKPSSNAMAAVRALMVAMAVNSSRQRLGIKDYPAEGGLYVSVLERTGLHGPGDDGTYAFLPPRPDEDGHRLSPLWTAARELLEQRGSDGLSLDNLFALWRARPFGVKDGLLPVLGLAFLLAERRRASVYLDGVFCSSISDLLVDRLLQDASSVRLRLSEISEKDAAILRGVADTVARHSSEDELIVADPLAVGRQLVALVMNAPAWVRRTSRLGRAALRVRDLALSAHDPNKFMLDDLPKVAGKEATVEEVIAELRTGLEELADAYPAMLASLRDLLLRELRVRSEGGAERLRRRAKAVMGVTGNYRLDAFAARLSTYDESWEAIEGIASLAANRPPRDWVDRDVDAARIELASLAREFLRAEGLAHVQGRGDGRFSFALFMSDPGRPGLLTPEVAVDREELDRARALAQSLRAVIGVKVGRDVALAAAAELVAALAEESEIESGPALAAGGVR</sequence>
<dbReference type="RefSeq" id="WP_127692156.1">
    <property type="nucleotide sequence ID" value="NZ_RZUL01000017.1"/>
</dbReference>
<name>A0A437J2Q7_9SPHN</name>
<dbReference type="EMBL" id="RZUL01000017">
    <property type="protein sequence ID" value="RVT38498.1"/>
    <property type="molecule type" value="Genomic_DNA"/>
</dbReference>
<accession>A0A437J2Q7</accession>
<keyword evidence="1" id="KW-0547">Nucleotide-binding</keyword>
<dbReference type="GO" id="GO:0005524">
    <property type="term" value="F:ATP binding"/>
    <property type="evidence" value="ECO:0007669"/>
    <property type="project" value="UniProtKB-KW"/>
</dbReference>
<dbReference type="AlphaFoldDB" id="A0A437J2Q7"/>
<dbReference type="SUPFAM" id="SSF52540">
    <property type="entry name" value="P-loop containing nucleoside triphosphate hydrolases"/>
    <property type="match status" value="1"/>
</dbReference>
<comment type="caution">
    <text evidence="1">The sequence shown here is derived from an EMBL/GenBank/DDBJ whole genome shotgun (WGS) entry which is preliminary data.</text>
</comment>
<dbReference type="InterPro" id="IPR027417">
    <property type="entry name" value="P-loop_NTPase"/>
</dbReference>